<dbReference type="SMART" id="SM01373">
    <property type="entry name" value="MAGE"/>
    <property type="match status" value="1"/>
</dbReference>
<evidence type="ECO:0000259" key="2">
    <source>
        <dbReference type="SMART" id="SM01373"/>
    </source>
</evidence>
<dbReference type="InterPro" id="IPR002190">
    <property type="entry name" value="MHD_dom"/>
</dbReference>
<name>A0AAV9I7Q4_9RHOD</name>
<protein>
    <recommendedName>
        <fullName evidence="2">MAGE domain-containing protein</fullName>
    </recommendedName>
</protein>
<feature type="compositionally biased region" description="Polar residues" evidence="1">
    <location>
        <begin position="74"/>
        <end position="84"/>
    </location>
</feature>
<feature type="region of interest" description="Disordered" evidence="1">
    <location>
        <begin position="1"/>
        <end position="21"/>
    </location>
</feature>
<dbReference type="Gene3D" id="1.10.10.1210">
    <property type="entry name" value="MAGE homology domain, winged helix WH2 motif"/>
    <property type="match status" value="1"/>
</dbReference>
<comment type="caution">
    <text evidence="3">The sequence shown here is derived from an EMBL/GenBank/DDBJ whole genome shotgun (WGS) entry which is preliminary data.</text>
</comment>
<keyword evidence="4" id="KW-1185">Reference proteome</keyword>
<dbReference type="InterPro" id="IPR041899">
    <property type="entry name" value="MAGE_WH2"/>
</dbReference>
<gene>
    <name evidence="3" type="ORF">GAYE_PCTG52G1272</name>
</gene>
<dbReference type="AlphaFoldDB" id="A0AAV9I7Q4"/>
<feature type="region of interest" description="Disordered" evidence="1">
    <location>
        <begin position="71"/>
        <end position="90"/>
    </location>
</feature>
<accession>A0AAV9I7Q4</accession>
<organism evidence="3 4">
    <name type="scientific">Galdieria yellowstonensis</name>
    <dbReference type="NCBI Taxonomy" id="3028027"/>
    <lineage>
        <taxon>Eukaryota</taxon>
        <taxon>Rhodophyta</taxon>
        <taxon>Bangiophyceae</taxon>
        <taxon>Galdieriales</taxon>
        <taxon>Galdieriaceae</taxon>
        <taxon>Galdieria</taxon>
    </lineage>
</organism>
<evidence type="ECO:0000313" key="3">
    <source>
        <dbReference type="EMBL" id="KAK4523377.1"/>
    </source>
</evidence>
<sequence>MSQGESSIQATEVSSGSQRVSSNNREELISAVCRHLLAATGKRAVVRRDDISHARLEQVFGLKVVELGMESKSGKTPSSSQVGGASSRLKGNGPVHKGYILINTLTQDDAYDGDDEECSFFGVLTVIVSFLLISPNSRLSEEKLFKSLSSLGLFQDRLYQNANGRFTLLQDLTKMWYLRKEQVDHETIYTLGPRVFKELDAESMIGALETLLEIEMEADYRELLMKRWENLKENMSN</sequence>
<evidence type="ECO:0000256" key="1">
    <source>
        <dbReference type="SAM" id="MobiDB-lite"/>
    </source>
</evidence>
<evidence type="ECO:0000313" key="4">
    <source>
        <dbReference type="Proteomes" id="UP001300502"/>
    </source>
</evidence>
<dbReference type="Proteomes" id="UP001300502">
    <property type="component" value="Unassembled WGS sequence"/>
</dbReference>
<dbReference type="Pfam" id="PF01454">
    <property type="entry name" value="MAGE"/>
    <property type="match status" value="1"/>
</dbReference>
<feature type="domain" description="MAGE" evidence="2">
    <location>
        <begin position="32"/>
        <end position="204"/>
    </location>
</feature>
<reference evidence="3 4" key="1">
    <citation type="submission" date="2022-07" db="EMBL/GenBank/DDBJ databases">
        <title>Genome-wide signatures of adaptation to extreme environments.</title>
        <authorList>
            <person name="Cho C.H."/>
            <person name="Yoon H.S."/>
        </authorList>
    </citation>
    <scope>NUCLEOTIDE SEQUENCE [LARGE SCALE GENOMIC DNA]</scope>
    <source>
        <strain evidence="3 4">108.79 E11</strain>
    </source>
</reference>
<dbReference type="EMBL" id="JANCYU010000014">
    <property type="protein sequence ID" value="KAK4523377.1"/>
    <property type="molecule type" value="Genomic_DNA"/>
</dbReference>
<proteinExistence type="predicted"/>